<evidence type="ECO:0008006" key="3">
    <source>
        <dbReference type="Google" id="ProtNLM"/>
    </source>
</evidence>
<keyword evidence="2" id="KW-1185">Reference proteome</keyword>
<proteinExistence type="predicted"/>
<dbReference type="InterPro" id="IPR018707">
    <property type="entry name" value="LpxR"/>
</dbReference>
<evidence type="ECO:0000313" key="2">
    <source>
        <dbReference type="Proteomes" id="UP000431269"/>
    </source>
</evidence>
<accession>A0A6I6MJQ3</accession>
<dbReference type="InterPro" id="IPR037107">
    <property type="entry name" value="Put_OMP_sf"/>
</dbReference>
<dbReference type="EMBL" id="CP047045">
    <property type="protein sequence ID" value="QGZ94121.1"/>
    <property type="molecule type" value="Genomic_DNA"/>
</dbReference>
<dbReference type="Pfam" id="PF09982">
    <property type="entry name" value="LpxR"/>
    <property type="match status" value="1"/>
</dbReference>
<dbReference type="AlphaFoldDB" id="A0A6I6MJQ3"/>
<protein>
    <recommendedName>
        <fullName evidence="3">Lipid A deacylase LpxR family protein</fullName>
    </recommendedName>
</protein>
<gene>
    <name evidence="1" type="ORF">DSM104635_00937</name>
</gene>
<name>A0A6I6MJQ3_9CAUL</name>
<dbReference type="KEGG" id="tsv:DSM104635_00937"/>
<dbReference type="Gene3D" id="2.40.128.140">
    <property type="entry name" value="Outer membrane protein"/>
    <property type="match status" value="1"/>
</dbReference>
<reference evidence="2" key="1">
    <citation type="submission" date="2019-12" db="EMBL/GenBank/DDBJ databases">
        <title>Complete genome of Terracaulis silvestris 0127_4.</title>
        <authorList>
            <person name="Vieira S."/>
            <person name="Riedel T."/>
            <person name="Sproer C."/>
            <person name="Pascual J."/>
            <person name="Boedeker C."/>
            <person name="Overmann J."/>
        </authorList>
    </citation>
    <scope>NUCLEOTIDE SEQUENCE [LARGE SCALE GENOMIC DNA]</scope>
    <source>
        <strain evidence="2">0127_4</strain>
    </source>
</reference>
<organism evidence="1 2">
    <name type="scientific">Terricaulis silvestris</name>
    <dbReference type="NCBI Taxonomy" id="2686094"/>
    <lineage>
        <taxon>Bacteria</taxon>
        <taxon>Pseudomonadati</taxon>
        <taxon>Pseudomonadota</taxon>
        <taxon>Alphaproteobacteria</taxon>
        <taxon>Caulobacterales</taxon>
        <taxon>Caulobacteraceae</taxon>
        <taxon>Terricaulis</taxon>
    </lineage>
</organism>
<evidence type="ECO:0000313" key="1">
    <source>
        <dbReference type="EMBL" id="QGZ94121.1"/>
    </source>
</evidence>
<dbReference type="Proteomes" id="UP000431269">
    <property type="component" value="Chromosome"/>
</dbReference>
<sequence>MIAAVTPGVAFAQNQDEADDKGVFSLTVENDSLSSGADRNYTSGIRLGYVSEAERVPDWLQGAGSFTRALSNSEPDFWGFAVGHSIFTPEDIEANPAPPDQHPYAGWLYMQISVGAEEDRSDGRAPRYLDTYELELGLTGPSAGGEEAQRGIHEWLGAPDPQGWDSQLHDEVAFAVSFDRRWRALRLFGDFLGGIEADLTPSAGVTLGTLRTEAHAGVAARIGQRIDSDYGPPRVRPSLAGVEHFSGGPLSWSIFAGVQGRAVGHNLFLDGNTFEDSASVERNPFVGDFQTGFTISLGDARLAYTYVWRTEEFETQPTRQDFGALALSFRL</sequence>